<dbReference type="GO" id="GO:0007508">
    <property type="term" value="P:larval heart development"/>
    <property type="evidence" value="ECO:0007669"/>
    <property type="project" value="TreeGrafter"/>
</dbReference>
<sequence>MNLLSHFPLYLRSHSSLVKFPLTGKRGSITPIFKKGEKEDPGNYRLVSLTSVYSKIMEQILLESLLTHMENKKVIGDSQHGFTKGKSCLIKFGDLRQGYSIGKDMDSGIECTLSKFADDTKLCGAVDMLEGRDAIQRDLGRLESSADELKDCPEYPMLPWVFNSRTTCNMKHISKYQDRIILII</sequence>
<dbReference type="EMBL" id="KZ516739">
    <property type="protein sequence ID" value="PKU29560.1"/>
    <property type="molecule type" value="Genomic_DNA"/>
</dbReference>
<gene>
    <name evidence="1" type="ORF">llap_20136</name>
</gene>
<evidence type="ECO:0000313" key="1">
    <source>
        <dbReference type="EMBL" id="PKU29560.1"/>
    </source>
</evidence>
<dbReference type="PANTHER" id="PTHR33395">
    <property type="entry name" value="TRANSCRIPTASE, PUTATIVE-RELATED-RELATED"/>
    <property type="match status" value="1"/>
</dbReference>
<proteinExistence type="predicted"/>
<evidence type="ECO:0000313" key="2">
    <source>
        <dbReference type="Proteomes" id="UP000233556"/>
    </source>
</evidence>
<dbReference type="GO" id="GO:0061343">
    <property type="term" value="P:cell adhesion involved in heart morphogenesis"/>
    <property type="evidence" value="ECO:0007669"/>
    <property type="project" value="TreeGrafter"/>
</dbReference>
<dbReference type="PANTHER" id="PTHR33395:SF22">
    <property type="entry name" value="REVERSE TRANSCRIPTASE DOMAIN-CONTAINING PROTEIN"/>
    <property type="match status" value="1"/>
</dbReference>
<reference evidence="2" key="2">
    <citation type="submission" date="2017-12" db="EMBL/GenBank/DDBJ databases">
        <title>Genome sequence of the Bar-tailed Godwit (Limosa lapponica baueri).</title>
        <authorList>
            <person name="Lima N.C.B."/>
            <person name="Parody-Merino A.M."/>
            <person name="Battley P.F."/>
            <person name="Fidler A.E."/>
            <person name="Prosdocimi F."/>
        </authorList>
    </citation>
    <scope>NUCLEOTIDE SEQUENCE [LARGE SCALE GENOMIC DNA]</scope>
</reference>
<dbReference type="AlphaFoldDB" id="A0A2I0T6Y7"/>
<protein>
    <submittedName>
        <fullName evidence="1">Uncharacterized protein</fullName>
    </submittedName>
</protein>
<organism evidence="1 2">
    <name type="scientific">Limosa lapponica baueri</name>
    <dbReference type="NCBI Taxonomy" id="1758121"/>
    <lineage>
        <taxon>Eukaryota</taxon>
        <taxon>Metazoa</taxon>
        <taxon>Chordata</taxon>
        <taxon>Craniata</taxon>
        <taxon>Vertebrata</taxon>
        <taxon>Euteleostomi</taxon>
        <taxon>Archelosauria</taxon>
        <taxon>Archosauria</taxon>
        <taxon>Dinosauria</taxon>
        <taxon>Saurischia</taxon>
        <taxon>Theropoda</taxon>
        <taxon>Coelurosauria</taxon>
        <taxon>Aves</taxon>
        <taxon>Neognathae</taxon>
        <taxon>Neoaves</taxon>
        <taxon>Charadriiformes</taxon>
        <taxon>Scolopacidae</taxon>
        <taxon>Limosa</taxon>
    </lineage>
</organism>
<accession>A0A2I0T6Y7</accession>
<reference evidence="2" key="1">
    <citation type="submission" date="2017-11" db="EMBL/GenBank/DDBJ databases">
        <authorList>
            <person name="Lima N.C."/>
            <person name="Parody-Merino A.M."/>
            <person name="Battley P.F."/>
            <person name="Fidler A.E."/>
            <person name="Prosdocimi F."/>
        </authorList>
    </citation>
    <scope>NUCLEOTIDE SEQUENCE [LARGE SCALE GENOMIC DNA]</scope>
</reference>
<dbReference type="OrthoDB" id="10063195at2759"/>
<keyword evidence="2" id="KW-1185">Reference proteome</keyword>
<dbReference type="GO" id="GO:0031012">
    <property type="term" value="C:extracellular matrix"/>
    <property type="evidence" value="ECO:0007669"/>
    <property type="project" value="TreeGrafter"/>
</dbReference>
<name>A0A2I0T6Y7_LIMLA</name>
<dbReference type="Proteomes" id="UP000233556">
    <property type="component" value="Unassembled WGS sequence"/>
</dbReference>